<evidence type="ECO:0000313" key="8">
    <source>
        <dbReference type="Proteomes" id="UP000005237"/>
    </source>
</evidence>
<protein>
    <submittedName>
        <fullName evidence="7">G_PROTEIN_RECEP_F1_2 domain-containing protein</fullName>
    </submittedName>
</protein>
<evidence type="ECO:0000259" key="6">
    <source>
        <dbReference type="PROSITE" id="PS50262"/>
    </source>
</evidence>
<feature type="transmembrane region" description="Helical" evidence="5">
    <location>
        <begin position="171"/>
        <end position="190"/>
    </location>
</feature>
<reference evidence="7" key="2">
    <citation type="submission" date="2022-06" db="UniProtKB">
        <authorList>
            <consortium name="EnsemblMetazoa"/>
        </authorList>
    </citation>
    <scope>IDENTIFICATION</scope>
    <source>
        <strain evidence="7">DF5081</strain>
    </source>
</reference>
<feature type="transmembrane region" description="Helical" evidence="5">
    <location>
        <begin position="96"/>
        <end position="118"/>
    </location>
</feature>
<evidence type="ECO:0000256" key="2">
    <source>
        <dbReference type="ARBA" id="ARBA00022692"/>
    </source>
</evidence>
<evidence type="ECO:0000256" key="4">
    <source>
        <dbReference type="ARBA" id="ARBA00023136"/>
    </source>
</evidence>
<keyword evidence="3 5" id="KW-1133">Transmembrane helix</keyword>
<dbReference type="InterPro" id="IPR019427">
    <property type="entry name" value="7TM_GPCR_serpentine_rcpt_Srw"/>
</dbReference>
<dbReference type="Gene3D" id="1.20.1070.10">
    <property type="entry name" value="Rhodopsin 7-helix transmembrane proteins"/>
    <property type="match status" value="1"/>
</dbReference>
<evidence type="ECO:0000256" key="1">
    <source>
        <dbReference type="ARBA" id="ARBA00004370"/>
    </source>
</evidence>
<comment type="subcellular location">
    <subcellularLocation>
        <location evidence="1">Membrane</location>
    </subcellularLocation>
</comment>
<accession>A0A8R1DVA8</accession>
<evidence type="ECO:0000313" key="7">
    <source>
        <dbReference type="EnsemblMetazoa" id="CJA13274b.1"/>
    </source>
</evidence>
<sequence>MRTSSIYTLSIAICLAESYSLIVPIKLRMETIIEDWQICPLPHSVLRIYLNRIILTAADNTARLATWLTVSMSLIRVAVLRKNIPDNQFQMLSAPAFGWLLSFFLFVPSFVLSLTRYFKEQIDEIGMWRPHFGCESVTVAESLIQYTLIPSDLYTFENGIFEKFFVVSNGFLSYLVPSVLLSIFIVFLLYEIFLKSRKERLSVSASAPGTDPKNIQYRNEQTTKLVALLSIFMLFLSLCHSAIFISQLAINDDNNLIKISTATMTWLFAVNSASRCFLFALFSGRYRNAVRKMFRFKDQMGIRQKKSSTNSNQGVLTYRPRSVSSMVPPASLNESK</sequence>
<proteinExistence type="predicted"/>
<keyword evidence="2 5" id="KW-0812">Transmembrane</keyword>
<dbReference type="Proteomes" id="UP000005237">
    <property type="component" value="Unassembled WGS sequence"/>
</dbReference>
<dbReference type="PROSITE" id="PS50262">
    <property type="entry name" value="G_PROTEIN_RECEP_F1_2"/>
    <property type="match status" value="1"/>
</dbReference>
<keyword evidence="4 5" id="KW-0472">Membrane</keyword>
<evidence type="ECO:0000256" key="5">
    <source>
        <dbReference type="SAM" id="Phobius"/>
    </source>
</evidence>
<dbReference type="EnsemblMetazoa" id="CJA13274b.1">
    <property type="protein sequence ID" value="CJA13274b.1"/>
    <property type="gene ID" value="WBGene00132478"/>
</dbReference>
<dbReference type="InterPro" id="IPR017452">
    <property type="entry name" value="GPCR_Rhodpsn_7TM"/>
</dbReference>
<dbReference type="PANTHER" id="PTHR22751">
    <property type="entry name" value="G-PROTEIN COUPLED RECEPTOR-RELATED"/>
    <property type="match status" value="1"/>
</dbReference>
<dbReference type="PANTHER" id="PTHR22751:SF127">
    <property type="entry name" value="G-PROTEIN COUPLED RECEPTORS FAMILY 1 PROFILE DOMAIN-CONTAINING PROTEIN"/>
    <property type="match status" value="1"/>
</dbReference>
<feature type="transmembrane region" description="Helical" evidence="5">
    <location>
        <begin position="225"/>
        <end position="245"/>
    </location>
</feature>
<name>A0A8R1DVA8_CAEJA</name>
<feature type="domain" description="G-protein coupled receptors family 1 profile" evidence="6">
    <location>
        <begin position="1"/>
        <end position="279"/>
    </location>
</feature>
<dbReference type="GO" id="GO:0008528">
    <property type="term" value="F:G protein-coupled peptide receptor activity"/>
    <property type="evidence" value="ECO:0007669"/>
    <property type="project" value="InterPro"/>
</dbReference>
<reference evidence="8" key="1">
    <citation type="submission" date="2010-08" db="EMBL/GenBank/DDBJ databases">
        <authorList>
            <consortium name="Caenorhabditis japonica Sequencing Consortium"/>
            <person name="Wilson R.K."/>
        </authorList>
    </citation>
    <scope>NUCLEOTIDE SEQUENCE [LARGE SCALE GENOMIC DNA]</scope>
    <source>
        <strain evidence="8">DF5081</strain>
    </source>
</reference>
<feature type="transmembrane region" description="Helical" evidence="5">
    <location>
        <begin position="265"/>
        <end position="286"/>
    </location>
</feature>
<keyword evidence="8" id="KW-1185">Reference proteome</keyword>
<organism evidence="7 8">
    <name type="scientific">Caenorhabditis japonica</name>
    <dbReference type="NCBI Taxonomy" id="281687"/>
    <lineage>
        <taxon>Eukaryota</taxon>
        <taxon>Metazoa</taxon>
        <taxon>Ecdysozoa</taxon>
        <taxon>Nematoda</taxon>
        <taxon>Chromadorea</taxon>
        <taxon>Rhabditida</taxon>
        <taxon>Rhabditina</taxon>
        <taxon>Rhabditomorpha</taxon>
        <taxon>Rhabditoidea</taxon>
        <taxon>Rhabditidae</taxon>
        <taxon>Peloderinae</taxon>
        <taxon>Caenorhabditis</taxon>
    </lineage>
</organism>
<dbReference type="GO" id="GO:0016020">
    <property type="term" value="C:membrane"/>
    <property type="evidence" value="ECO:0007669"/>
    <property type="project" value="UniProtKB-SubCell"/>
</dbReference>
<dbReference type="Pfam" id="PF10324">
    <property type="entry name" value="7TM_GPCR_Srw"/>
    <property type="match status" value="1"/>
</dbReference>
<dbReference type="AlphaFoldDB" id="A0A8R1DVA8"/>
<evidence type="ECO:0000256" key="3">
    <source>
        <dbReference type="ARBA" id="ARBA00022989"/>
    </source>
</evidence>
<dbReference type="SUPFAM" id="SSF81321">
    <property type="entry name" value="Family A G protein-coupled receptor-like"/>
    <property type="match status" value="1"/>
</dbReference>